<feature type="transmembrane region" description="Helical" evidence="8">
    <location>
        <begin position="71"/>
        <end position="91"/>
    </location>
</feature>
<evidence type="ECO:0000256" key="8">
    <source>
        <dbReference type="SAM" id="Phobius"/>
    </source>
</evidence>
<evidence type="ECO:0000256" key="1">
    <source>
        <dbReference type="ARBA" id="ARBA00004429"/>
    </source>
</evidence>
<feature type="transmembrane region" description="Helical" evidence="8">
    <location>
        <begin position="182"/>
        <end position="203"/>
    </location>
</feature>
<comment type="caution">
    <text evidence="9">The sequence shown here is derived from an EMBL/GenBank/DDBJ whole genome shotgun (WGS) entry which is preliminary data.</text>
</comment>
<feature type="transmembrane region" description="Helical" evidence="8">
    <location>
        <begin position="151"/>
        <end position="170"/>
    </location>
</feature>
<name>A0ABV6PF93_9SPHN</name>
<proteinExistence type="predicted"/>
<dbReference type="PANTHER" id="PTHR43549:SF3">
    <property type="entry name" value="MULTIDRUG RESISTANCE PROTEIN YPNP-RELATED"/>
    <property type="match status" value="1"/>
</dbReference>
<evidence type="ECO:0000256" key="3">
    <source>
        <dbReference type="ARBA" id="ARBA00022475"/>
    </source>
</evidence>
<evidence type="ECO:0000313" key="10">
    <source>
        <dbReference type="Proteomes" id="UP001589943"/>
    </source>
</evidence>
<organism evidence="9 10">
    <name type="scientific">Novosphingobium aquiterrae</name>
    <dbReference type="NCBI Taxonomy" id="624388"/>
    <lineage>
        <taxon>Bacteria</taxon>
        <taxon>Pseudomonadati</taxon>
        <taxon>Pseudomonadota</taxon>
        <taxon>Alphaproteobacteria</taxon>
        <taxon>Sphingomonadales</taxon>
        <taxon>Sphingomonadaceae</taxon>
        <taxon>Novosphingobium</taxon>
    </lineage>
</organism>
<keyword evidence="3" id="KW-1003">Cell membrane</keyword>
<evidence type="ECO:0000256" key="4">
    <source>
        <dbReference type="ARBA" id="ARBA00022692"/>
    </source>
</evidence>
<dbReference type="Proteomes" id="UP001589943">
    <property type="component" value="Unassembled WGS sequence"/>
</dbReference>
<evidence type="ECO:0000313" key="9">
    <source>
        <dbReference type="EMBL" id="MFC0588498.1"/>
    </source>
</evidence>
<dbReference type="InterPro" id="IPR052031">
    <property type="entry name" value="Membrane_Transporter-Flippase"/>
</dbReference>
<feature type="transmembrane region" description="Helical" evidence="8">
    <location>
        <begin position="305"/>
        <end position="322"/>
    </location>
</feature>
<protein>
    <submittedName>
        <fullName evidence="9">MATE family efflux transporter</fullName>
    </submittedName>
</protein>
<feature type="transmembrane region" description="Helical" evidence="8">
    <location>
        <begin position="342"/>
        <end position="367"/>
    </location>
</feature>
<feature type="transmembrane region" description="Helical" evidence="8">
    <location>
        <begin position="379"/>
        <end position="398"/>
    </location>
</feature>
<keyword evidence="2" id="KW-0813">Transport</keyword>
<evidence type="ECO:0000256" key="7">
    <source>
        <dbReference type="SAM" id="MobiDB-lite"/>
    </source>
</evidence>
<dbReference type="RefSeq" id="WP_379479996.1">
    <property type="nucleotide sequence ID" value="NZ_JBHLTL010000001.1"/>
</dbReference>
<evidence type="ECO:0000256" key="5">
    <source>
        <dbReference type="ARBA" id="ARBA00022989"/>
    </source>
</evidence>
<dbReference type="InterPro" id="IPR048279">
    <property type="entry name" value="MdtK-like"/>
</dbReference>
<feature type="transmembrane region" description="Helical" evidence="8">
    <location>
        <begin position="264"/>
        <end position="285"/>
    </location>
</feature>
<evidence type="ECO:0000256" key="2">
    <source>
        <dbReference type="ARBA" id="ARBA00022448"/>
    </source>
</evidence>
<feature type="transmembrane region" description="Helical" evidence="8">
    <location>
        <begin position="112"/>
        <end position="131"/>
    </location>
</feature>
<feature type="region of interest" description="Disordered" evidence="7">
    <location>
        <begin position="1"/>
        <end position="23"/>
    </location>
</feature>
<gene>
    <name evidence="9" type="ORF">ACFFF7_03640</name>
</gene>
<dbReference type="InterPro" id="IPR002528">
    <property type="entry name" value="MATE_fam"/>
</dbReference>
<dbReference type="NCBIfam" id="TIGR00797">
    <property type="entry name" value="matE"/>
    <property type="match status" value="1"/>
</dbReference>
<accession>A0ABV6PF93</accession>
<comment type="subcellular location">
    <subcellularLocation>
        <location evidence="1">Cell inner membrane</location>
        <topology evidence="1">Multi-pass membrane protein</topology>
    </subcellularLocation>
</comment>
<dbReference type="PANTHER" id="PTHR43549">
    <property type="entry name" value="MULTIDRUG RESISTANCE PROTEIN YPNP-RELATED"/>
    <property type="match status" value="1"/>
</dbReference>
<dbReference type="PIRSF" id="PIRSF006603">
    <property type="entry name" value="DinF"/>
    <property type="match status" value="1"/>
</dbReference>
<evidence type="ECO:0000256" key="6">
    <source>
        <dbReference type="ARBA" id="ARBA00023136"/>
    </source>
</evidence>
<keyword evidence="4 8" id="KW-0812">Transmembrane</keyword>
<keyword evidence="10" id="KW-1185">Reference proteome</keyword>
<dbReference type="Pfam" id="PF01554">
    <property type="entry name" value="MatE"/>
    <property type="match status" value="2"/>
</dbReference>
<reference evidence="9 10" key="1">
    <citation type="submission" date="2024-09" db="EMBL/GenBank/DDBJ databases">
        <authorList>
            <person name="Sun Q."/>
            <person name="Mori K."/>
        </authorList>
    </citation>
    <scope>NUCLEOTIDE SEQUENCE [LARGE SCALE GENOMIC DNA]</scope>
    <source>
        <strain evidence="9 10">NCAIM B.02537</strain>
    </source>
</reference>
<keyword evidence="6 8" id="KW-0472">Membrane</keyword>
<sequence>MDAPTTIPQDEAPAPAPRRGDLTSGPIRRTLVLFALPTLMGNVLQSLNASINTVWIGRLLGEAALTATANSNIVMFLIFAAVFGLSMATTVRVGQHFGAKNLDAARRSFGTGVGLCLIVSVLVALLGWLGAPALLGLLSVPEASRALALTYLRVIFLVIPGMTLTVMISMGMRGSGDARTPLYFQILTAVLDVILNPLFIAGIGPFPKMGIAGAAVATAIATVVGLGGMIAWIYTKDLPLRLHGRELRYLIPAREELRFIVGKGLPMGAQMLVISGAGLIFIGLVNREGLMTAAAYGALLQIWNYIQMPSLAMGAAVSAMVAQHIGARREDRVDRIGIDGAVVNLMMTGALIALLLAFDTAALKLFLGSESPSIVLARHIQWLSIWSYLPFGVTIVLFGTLRAYGVVLTPILVLLAAMYAVRLGFYWLAYPALGSDALWLSFSVGSLASMALALWAYTHGAWRKTMKARIVPI</sequence>
<dbReference type="EMBL" id="JBHLTL010000001">
    <property type="protein sequence ID" value="MFC0588498.1"/>
    <property type="molecule type" value="Genomic_DNA"/>
</dbReference>
<feature type="transmembrane region" description="Helical" evidence="8">
    <location>
        <begin position="437"/>
        <end position="457"/>
    </location>
</feature>
<feature type="transmembrane region" description="Helical" evidence="8">
    <location>
        <begin position="209"/>
        <end position="235"/>
    </location>
</feature>
<keyword evidence="5 8" id="KW-1133">Transmembrane helix</keyword>
<feature type="transmembrane region" description="Helical" evidence="8">
    <location>
        <begin position="405"/>
        <end position="425"/>
    </location>
</feature>